<evidence type="ECO:0000259" key="3">
    <source>
        <dbReference type="SMART" id="SM00997"/>
    </source>
</evidence>
<dbReference type="AlphaFoldDB" id="A0A8J6PTQ3"/>
<dbReference type="InterPro" id="IPR050223">
    <property type="entry name" value="D-isomer_2-hydroxyacid_DH"/>
</dbReference>
<keyword evidence="5" id="KW-1185">Reference proteome</keyword>
<name>A0A8J6PTQ3_9HYPH</name>
<proteinExistence type="predicted"/>
<reference evidence="4" key="1">
    <citation type="submission" date="2020-09" db="EMBL/GenBank/DDBJ databases">
        <title>Genome seq and assembly of Tianweitania sp.</title>
        <authorList>
            <person name="Chhetri G."/>
        </authorList>
    </citation>
    <scope>NUCLEOTIDE SEQUENCE</scope>
    <source>
        <strain evidence="4">Rool2</strain>
    </source>
</reference>
<sequence length="330" mass="36024">MSPRIVFHGENAACFSQDFAGQVAGIGDIAILPDVLSTEAERRIYAEAEFIVGVKFDASLPMPRNLSLFHVPGAGYDAVDLSLLPDSAVVCNCFGHDPAIAEYVFAAMLSRHVPLEAADRKLRNGEWAYWSGALHRVHGELSGKTVGLVGFGHIGKAIARRAKAFDMRVTVANRSRVEPSDLVDQSFTLEDLAQFWPTADFIVVSVPLTPSTRGIVDTAAFSVMKADAVVFNVGRGPTIDEQALFDALREKRIGGAVIDTWYAYPSADASTKHPSSLPFHQLDNIVMTPHMSGWTSGTIRRRQKTIAENVSRRLEGSPCMNVVREEIRQG</sequence>
<dbReference type="SUPFAM" id="SSF51735">
    <property type="entry name" value="NAD(P)-binding Rossmann-fold domains"/>
    <property type="match status" value="1"/>
</dbReference>
<gene>
    <name evidence="4" type="ORF">ICI42_04545</name>
</gene>
<accession>A0A8J6PTQ3</accession>
<evidence type="ECO:0000256" key="2">
    <source>
        <dbReference type="ARBA" id="ARBA00023027"/>
    </source>
</evidence>
<dbReference type="InterPro" id="IPR015878">
    <property type="entry name" value="Ado_hCys_hydrolase_NAD-bd"/>
</dbReference>
<dbReference type="PANTHER" id="PTHR10996:SF178">
    <property type="entry name" value="2-HYDROXYACID DEHYDROGENASE YGL185C-RELATED"/>
    <property type="match status" value="1"/>
</dbReference>
<dbReference type="EMBL" id="JACVVX010000001">
    <property type="protein sequence ID" value="MBD0413918.1"/>
    <property type="molecule type" value="Genomic_DNA"/>
</dbReference>
<dbReference type="SMART" id="SM00997">
    <property type="entry name" value="AdoHcyase_NAD"/>
    <property type="match status" value="1"/>
</dbReference>
<comment type="caution">
    <text evidence="4">The sequence shown here is derived from an EMBL/GenBank/DDBJ whole genome shotgun (WGS) entry which is preliminary data.</text>
</comment>
<protein>
    <submittedName>
        <fullName evidence="4">Phosphoglycerate dehydrogenase</fullName>
    </submittedName>
</protein>
<dbReference type="RefSeq" id="WP_188163312.1">
    <property type="nucleotide sequence ID" value="NZ_JACVVX010000001.1"/>
</dbReference>
<evidence type="ECO:0000256" key="1">
    <source>
        <dbReference type="ARBA" id="ARBA00023002"/>
    </source>
</evidence>
<dbReference type="GO" id="GO:0051287">
    <property type="term" value="F:NAD binding"/>
    <property type="evidence" value="ECO:0007669"/>
    <property type="project" value="InterPro"/>
</dbReference>
<dbReference type="SUPFAM" id="SSF52283">
    <property type="entry name" value="Formate/glycerate dehydrogenase catalytic domain-like"/>
    <property type="match status" value="1"/>
</dbReference>
<organism evidence="4 5">
    <name type="scientific">Oryzicola mucosus</name>
    <dbReference type="NCBI Taxonomy" id="2767425"/>
    <lineage>
        <taxon>Bacteria</taxon>
        <taxon>Pseudomonadati</taxon>
        <taxon>Pseudomonadota</taxon>
        <taxon>Alphaproteobacteria</taxon>
        <taxon>Hyphomicrobiales</taxon>
        <taxon>Phyllobacteriaceae</taxon>
        <taxon>Oryzicola</taxon>
    </lineage>
</organism>
<dbReference type="Pfam" id="PF02826">
    <property type="entry name" value="2-Hacid_dh_C"/>
    <property type="match status" value="1"/>
</dbReference>
<keyword evidence="1" id="KW-0560">Oxidoreductase</keyword>
<dbReference type="GO" id="GO:0016618">
    <property type="term" value="F:hydroxypyruvate reductase [NAD(P)H] activity"/>
    <property type="evidence" value="ECO:0007669"/>
    <property type="project" value="TreeGrafter"/>
</dbReference>
<feature type="domain" description="S-adenosyl-L-homocysteine hydrolase NAD binding" evidence="3">
    <location>
        <begin position="136"/>
        <end position="272"/>
    </location>
</feature>
<keyword evidence="2" id="KW-0520">NAD</keyword>
<evidence type="ECO:0000313" key="5">
    <source>
        <dbReference type="Proteomes" id="UP000643405"/>
    </source>
</evidence>
<dbReference type="PANTHER" id="PTHR10996">
    <property type="entry name" value="2-HYDROXYACID DEHYDROGENASE-RELATED"/>
    <property type="match status" value="1"/>
</dbReference>
<dbReference type="InterPro" id="IPR006140">
    <property type="entry name" value="D-isomer_DH_NAD-bd"/>
</dbReference>
<dbReference type="CDD" id="cd12165">
    <property type="entry name" value="2-Hacid_dh_6"/>
    <property type="match status" value="1"/>
</dbReference>
<dbReference type="InterPro" id="IPR036291">
    <property type="entry name" value="NAD(P)-bd_dom_sf"/>
</dbReference>
<dbReference type="GO" id="GO:0005829">
    <property type="term" value="C:cytosol"/>
    <property type="evidence" value="ECO:0007669"/>
    <property type="project" value="TreeGrafter"/>
</dbReference>
<dbReference type="Gene3D" id="3.40.50.720">
    <property type="entry name" value="NAD(P)-binding Rossmann-like Domain"/>
    <property type="match status" value="2"/>
</dbReference>
<dbReference type="Proteomes" id="UP000643405">
    <property type="component" value="Unassembled WGS sequence"/>
</dbReference>
<evidence type="ECO:0000313" key="4">
    <source>
        <dbReference type="EMBL" id="MBD0413918.1"/>
    </source>
</evidence>
<dbReference type="GO" id="GO:0030267">
    <property type="term" value="F:glyoxylate reductase (NADPH) activity"/>
    <property type="evidence" value="ECO:0007669"/>
    <property type="project" value="TreeGrafter"/>
</dbReference>